<dbReference type="HAMAP" id="MF_00473">
    <property type="entry name" value="G6P_isomerase"/>
    <property type="match status" value="1"/>
</dbReference>
<evidence type="ECO:0000256" key="5">
    <source>
        <dbReference type="ARBA" id="ARBA00023152"/>
    </source>
</evidence>
<protein>
    <recommendedName>
        <fullName evidence="8">Glucose-6-phosphate isomerase</fullName>
        <shortName evidence="8">GPI</shortName>
        <ecNumber evidence="8">5.3.1.9</ecNumber>
    </recommendedName>
    <alternativeName>
        <fullName evidence="8">Phosphoglucose isomerase</fullName>
        <shortName evidence="8">PGI</shortName>
    </alternativeName>
    <alternativeName>
        <fullName evidence="8">Phosphohexose isomerase</fullName>
        <shortName evidence="8">PHI</shortName>
    </alternativeName>
</protein>
<dbReference type="AlphaFoldDB" id="A0A2H0W738"/>
<evidence type="ECO:0000256" key="6">
    <source>
        <dbReference type="ARBA" id="ARBA00023235"/>
    </source>
</evidence>
<keyword evidence="5 8" id="KW-0324">Glycolysis</keyword>
<evidence type="ECO:0000256" key="3">
    <source>
        <dbReference type="ARBA" id="ARBA00022432"/>
    </source>
</evidence>
<keyword evidence="3 8" id="KW-0312">Gluconeogenesis</keyword>
<proteinExistence type="inferred from homology"/>
<dbReference type="InterPro" id="IPR018189">
    <property type="entry name" value="Phosphoglucose_isomerase_CS"/>
</dbReference>
<dbReference type="FunFam" id="3.40.50.10490:FF:000015">
    <property type="entry name" value="Glucose-6-phosphate isomerase"/>
    <property type="match status" value="1"/>
</dbReference>
<evidence type="ECO:0000256" key="8">
    <source>
        <dbReference type="HAMAP-Rule" id="MF_00473"/>
    </source>
</evidence>
<evidence type="ECO:0000259" key="10">
    <source>
        <dbReference type="PROSITE" id="PS51464"/>
    </source>
</evidence>
<dbReference type="Pfam" id="PF00342">
    <property type="entry name" value="PGI"/>
    <property type="match status" value="1"/>
</dbReference>
<organism evidence="11 12">
    <name type="scientific">Candidatus Berkelbacteria bacterium CG10_big_fil_rev_8_21_14_0_10_43_13</name>
    <dbReference type="NCBI Taxonomy" id="1974514"/>
    <lineage>
        <taxon>Bacteria</taxon>
        <taxon>Candidatus Berkelbacteria</taxon>
    </lineage>
</organism>
<comment type="pathway">
    <text evidence="8">Carbohydrate biosynthesis; gluconeogenesis.</text>
</comment>
<name>A0A2H0W738_9BACT</name>
<evidence type="ECO:0000256" key="9">
    <source>
        <dbReference type="RuleBase" id="RU000612"/>
    </source>
</evidence>
<comment type="function">
    <text evidence="8">Catalyzes the reversible isomerization of glucose-6-phosphate to fructose-6-phosphate.</text>
</comment>
<dbReference type="SUPFAM" id="SSF53697">
    <property type="entry name" value="SIS domain"/>
    <property type="match status" value="1"/>
</dbReference>
<evidence type="ECO:0000256" key="7">
    <source>
        <dbReference type="ARBA" id="ARBA00029321"/>
    </source>
</evidence>
<dbReference type="PANTHER" id="PTHR11469:SF1">
    <property type="entry name" value="GLUCOSE-6-PHOSPHATE ISOMERASE"/>
    <property type="match status" value="1"/>
</dbReference>
<keyword evidence="6 8" id="KW-0413">Isomerase</keyword>
<dbReference type="PROSITE" id="PS51464">
    <property type="entry name" value="SIS"/>
    <property type="match status" value="1"/>
</dbReference>
<dbReference type="InterPro" id="IPR035482">
    <property type="entry name" value="SIS_PGI_2"/>
</dbReference>
<dbReference type="GO" id="GO:0051156">
    <property type="term" value="P:glucose 6-phosphate metabolic process"/>
    <property type="evidence" value="ECO:0007669"/>
    <property type="project" value="TreeGrafter"/>
</dbReference>
<comment type="caution">
    <text evidence="11">The sequence shown here is derived from an EMBL/GenBank/DDBJ whole genome shotgun (WGS) entry which is preliminary data.</text>
</comment>
<dbReference type="PANTHER" id="PTHR11469">
    <property type="entry name" value="GLUCOSE-6-PHOSPHATE ISOMERASE"/>
    <property type="match status" value="1"/>
</dbReference>
<evidence type="ECO:0000256" key="2">
    <source>
        <dbReference type="ARBA" id="ARBA00006604"/>
    </source>
</evidence>
<reference evidence="12" key="1">
    <citation type="submission" date="2017-09" db="EMBL/GenBank/DDBJ databases">
        <title>Depth-based differentiation of microbial function through sediment-hosted aquifers and enrichment of novel symbionts in the deep terrestrial subsurface.</title>
        <authorList>
            <person name="Probst A.J."/>
            <person name="Ladd B."/>
            <person name="Jarett J.K."/>
            <person name="Geller-Mcgrath D.E."/>
            <person name="Sieber C.M.K."/>
            <person name="Emerson J.B."/>
            <person name="Anantharaman K."/>
            <person name="Thomas B.C."/>
            <person name="Malmstrom R."/>
            <person name="Stieglmeier M."/>
            <person name="Klingl A."/>
            <person name="Woyke T."/>
            <person name="Ryan C.M."/>
            <person name="Banfield J.F."/>
        </authorList>
    </citation>
    <scope>NUCLEOTIDE SEQUENCE [LARGE SCALE GENOMIC DNA]</scope>
</reference>
<evidence type="ECO:0000256" key="1">
    <source>
        <dbReference type="ARBA" id="ARBA00004926"/>
    </source>
</evidence>
<evidence type="ECO:0000256" key="4">
    <source>
        <dbReference type="ARBA" id="ARBA00022490"/>
    </source>
</evidence>
<dbReference type="CDD" id="cd05015">
    <property type="entry name" value="SIS_PGI_1"/>
    <property type="match status" value="1"/>
</dbReference>
<evidence type="ECO:0000313" key="11">
    <source>
        <dbReference type="EMBL" id="PIS07913.1"/>
    </source>
</evidence>
<dbReference type="EMBL" id="PEZW01000008">
    <property type="protein sequence ID" value="PIS07913.1"/>
    <property type="molecule type" value="Genomic_DNA"/>
</dbReference>
<dbReference type="UniPathway" id="UPA00138"/>
<dbReference type="GO" id="GO:0006094">
    <property type="term" value="P:gluconeogenesis"/>
    <property type="evidence" value="ECO:0007669"/>
    <property type="project" value="UniProtKB-UniRule"/>
</dbReference>
<dbReference type="PROSITE" id="PS00174">
    <property type="entry name" value="P_GLUCOSE_ISOMERASE_2"/>
    <property type="match status" value="1"/>
</dbReference>
<dbReference type="GO" id="GO:0004347">
    <property type="term" value="F:glucose-6-phosphate isomerase activity"/>
    <property type="evidence" value="ECO:0007669"/>
    <property type="project" value="UniProtKB-UniRule"/>
</dbReference>
<dbReference type="UniPathway" id="UPA00109">
    <property type="reaction ID" value="UER00181"/>
</dbReference>
<keyword evidence="4 8" id="KW-0963">Cytoplasm</keyword>
<dbReference type="PRINTS" id="PR00662">
    <property type="entry name" value="G6PISOMERASE"/>
</dbReference>
<dbReference type="Gene3D" id="3.40.50.10490">
    <property type="entry name" value="Glucose-6-phosphate isomerase like protein, domain 1"/>
    <property type="match status" value="2"/>
</dbReference>
<feature type="active site" description="Proton donor" evidence="8">
    <location>
        <position position="284"/>
    </location>
</feature>
<dbReference type="Proteomes" id="UP000231382">
    <property type="component" value="Unassembled WGS sequence"/>
</dbReference>
<dbReference type="InterPro" id="IPR001347">
    <property type="entry name" value="SIS_dom"/>
</dbReference>
<dbReference type="GO" id="GO:0006096">
    <property type="term" value="P:glycolytic process"/>
    <property type="evidence" value="ECO:0007669"/>
    <property type="project" value="UniProtKB-UniRule"/>
</dbReference>
<dbReference type="CDD" id="cd05016">
    <property type="entry name" value="SIS_PGI_2"/>
    <property type="match status" value="1"/>
</dbReference>
<dbReference type="GO" id="GO:0005829">
    <property type="term" value="C:cytosol"/>
    <property type="evidence" value="ECO:0007669"/>
    <property type="project" value="TreeGrafter"/>
</dbReference>
<dbReference type="InterPro" id="IPR035476">
    <property type="entry name" value="SIS_PGI_1"/>
</dbReference>
<dbReference type="PROSITE" id="PS00765">
    <property type="entry name" value="P_GLUCOSE_ISOMERASE_1"/>
    <property type="match status" value="1"/>
</dbReference>
<dbReference type="GO" id="GO:0048029">
    <property type="term" value="F:monosaccharide binding"/>
    <property type="evidence" value="ECO:0007669"/>
    <property type="project" value="TreeGrafter"/>
</dbReference>
<dbReference type="PROSITE" id="PS51463">
    <property type="entry name" value="P_GLUCOSE_ISOMERASE_3"/>
    <property type="match status" value="1"/>
</dbReference>
<dbReference type="NCBIfam" id="NF010697">
    <property type="entry name" value="PRK14097.1"/>
    <property type="match status" value="1"/>
</dbReference>
<comment type="subcellular location">
    <subcellularLocation>
        <location evidence="8">Cytoplasm</location>
    </subcellularLocation>
</comment>
<dbReference type="InterPro" id="IPR001672">
    <property type="entry name" value="G6P_Isomerase"/>
</dbReference>
<comment type="catalytic activity">
    <reaction evidence="7 8 9">
        <text>alpha-D-glucose 6-phosphate = beta-D-fructose 6-phosphate</text>
        <dbReference type="Rhea" id="RHEA:11816"/>
        <dbReference type="ChEBI" id="CHEBI:57634"/>
        <dbReference type="ChEBI" id="CHEBI:58225"/>
        <dbReference type="EC" id="5.3.1.9"/>
    </reaction>
</comment>
<dbReference type="FunFam" id="3.40.50.10490:FF:000016">
    <property type="entry name" value="Glucose-6-phosphate isomerase"/>
    <property type="match status" value="1"/>
</dbReference>
<accession>A0A2H0W738</accession>
<gene>
    <name evidence="8" type="primary">pgi</name>
    <name evidence="11" type="ORF">COT78_01005</name>
</gene>
<comment type="similarity">
    <text evidence="2 8 9">Belongs to the GPI family.</text>
</comment>
<comment type="pathway">
    <text evidence="1 8 9">Carbohydrate degradation; glycolysis; D-glyceraldehyde 3-phosphate and glycerone phosphate from D-glucose: step 2/4.</text>
</comment>
<evidence type="ECO:0000313" key="12">
    <source>
        <dbReference type="Proteomes" id="UP000231382"/>
    </source>
</evidence>
<feature type="domain" description="SIS" evidence="10">
    <location>
        <begin position="65"/>
        <end position="223"/>
    </location>
</feature>
<feature type="active site" evidence="8">
    <location>
        <position position="419"/>
    </location>
</feature>
<sequence>MSSVNLDLSYLDKFVGVEKINSLAEKIAGMHIGVEEKKLPGAEMLGWRDLPQNYDRNEFDRIKKAAEKIKDNSDVLVVIGIGGSYLGARAVISALSPNFGKNNGVPEIVYAGTSLSGKYLEELLDYIKDKEVSVNVISKSGTTLEPALAFRAIRELMTEKYGDKASERIFATTDKNKGALKELADAEDYTTFVVPDDIGGRYSVLTAVGLLPIAAAGIDIDELMAGAAEGMAEYSSAGLNENSAYRYAAVRNILYSKGKKIEILTNYEPNMHYLAEWWKQLFGESEGKDGKALFPASVDLTADLHSLGQYIQEGERHLLETVIKIKSPRSDLVVGSEEKNLDELNYIAGKKIDWVSDQAIAATIAAHTDGGVPNIIVEMDEMSAKNLGHLIYFFETACMMSAYLLDINPFNQDGVEAYKKNMFELLGKPKK</sequence>
<dbReference type="EC" id="5.3.1.9" evidence="8"/>
<dbReference type="GO" id="GO:0097367">
    <property type="term" value="F:carbohydrate derivative binding"/>
    <property type="evidence" value="ECO:0007669"/>
    <property type="project" value="InterPro"/>
</dbReference>
<comment type="caution">
    <text evidence="8">Lacks conserved residue(s) required for the propagation of feature annotation.</text>
</comment>
<dbReference type="InterPro" id="IPR046348">
    <property type="entry name" value="SIS_dom_sf"/>
</dbReference>